<dbReference type="AlphaFoldDB" id="A0AA42FLM8"/>
<reference evidence="3" key="3">
    <citation type="journal article" date="2024" name="Int. J. Antimicrob. Agents">
        <title>Identification of a novel Providencia species showing multi-drug-resistant in three patients with hospital-acquired infection.</title>
        <authorList>
            <person name="Yang W."/>
            <person name="Chen J."/>
            <person name="Yang F."/>
            <person name="Ji P."/>
            <person name="Shen S."/>
            <person name="Yin D."/>
            <person name="Hu F."/>
        </authorList>
    </citation>
    <scope>NUCLEOTIDE SEQUENCE</scope>
    <source>
        <strain evidence="3">CRE-138-0111</strain>
    </source>
</reference>
<evidence type="ECO:0000313" key="5">
    <source>
        <dbReference type="Proteomes" id="UP001176478"/>
    </source>
</evidence>
<organism evidence="2 4">
    <name type="scientific">Providencia huashanensis</name>
    <dbReference type="NCBI Taxonomy" id="3037798"/>
    <lineage>
        <taxon>Bacteria</taxon>
        <taxon>Pseudomonadati</taxon>
        <taxon>Pseudomonadota</taxon>
        <taxon>Gammaproteobacteria</taxon>
        <taxon>Enterobacterales</taxon>
        <taxon>Morganellaceae</taxon>
        <taxon>Providencia</taxon>
    </lineage>
</organism>
<dbReference type="EMBL" id="JAUQTG010000006">
    <property type="protein sequence ID" value="MDO7857094.1"/>
    <property type="molecule type" value="Genomic_DNA"/>
</dbReference>
<dbReference type="EC" id="2.3.1.-" evidence="2"/>
<dbReference type="InterPro" id="IPR016181">
    <property type="entry name" value="Acyl_CoA_acyltransferase"/>
</dbReference>
<evidence type="ECO:0000313" key="3">
    <source>
        <dbReference type="EMBL" id="MDO7857094.1"/>
    </source>
</evidence>
<feature type="domain" description="N-acetyltransferase" evidence="1">
    <location>
        <begin position="5"/>
        <end position="146"/>
    </location>
</feature>
<dbReference type="RefSeq" id="WP_042846842.1">
    <property type="nucleotide sequence ID" value="NZ_JARRYG010000011.1"/>
</dbReference>
<evidence type="ECO:0000259" key="1">
    <source>
        <dbReference type="PROSITE" id="PS51186"/>
    </source>
</evidence>
<keyword evidence="2" id="KW-0808">Transferase</keyword>
<keyword evidence="2" id="KW-0012">Acyltransferase</keyword>
<accession>A0AA42FLM8</accession>
<dbReference type="EMBL" id="JARRYG010000011">
    <property type="protein sequence ID" value="MDG4696869.1"/>
    <property type="molecule type" value="Genomic_DNA"/>
</dbReference>
<dbReference type="Pfam" id="PF00583">
    <property type="entry name" value="Acetyltransf_1"/>
    <property type="match status" value="1"/>
</dbReference>
<protein>
    <submittedName>
        <fullName evidence="2">GNAT family N-acetyltransferase</fullName>
        <ecNumber evidence="2">2.3.1.-</ecNumber>
    </submittedName>
</protein>
<proteinExistence type="predicted"/>
<evidence type="ECO:0000313" key="2">
    <source>
        <dbReference type="EMBL" id="MDG4696869.1"/>
    </source>
</evidence>
<dbReference type="Proteomes" id="UP001156701">
    <property type="component" value="Unassembled WGS sequence"/>
</dbReference>
<reference evidence="3" key="2">
    <citation type="submission" date="2023-07" db="EMBL/GenBank/DDBJ databases">
        <authorList>
            <person name="Yang W."/>
            <person name="Chen J."/>
            <person name="Ji P."/>
            <person name="Hu F."/>
        </authorList>
    </citation>
    <scope>NUCLEOTIDE SEQUENCE</scope>
    <source>
        <strain evidence="3">CRE-138-0111</strain>
    </source>
</reference>
<dbReference type="InterPro" id="IPR000182">
    <property type="entry name" value="GNAT_dom"/>
</dbReference>
<keyword evidence="5" id="KW-1185">Reference proteome</keyword>
<dbReference type="Gene3D" id="3.40.630.30">
    <property type="match status" value="1"/>
</dbReference>
<evidence type="ECO:0000313" key="4">
    <source>
        <dbReference type="Proteomes" id="UP001156701"/>
    </source>
</evidence>
<dbReference type="SUPFAM" id="SSF55729">
    <property type="entry name" value="Acyl-CoA N-acyltransferases (Nat)"/>
    <property type="match status" value="1"/>
</dbReference>
<dbReference type="InterPro" id="IPR039143">
    <property type="entry name" value="GNPNAT1-like"/>
</dbReference>
<comment type="caution">
    <text evidence="2">The sequence shown here is derived from an EMBL/GenBank/DDBJ whole genome shotgun (WGS) entry which is preliminary data.</text>
</comment>
<dbReference type="PROSITE" id="PS51186">
    <property type="entry name" value="GNAT"/>
    <property type="match status" value="1"/>
</dbReference>
<dbReference type="Proteomes" id="UP001176478">
    <property type="component" value="Unassembled WGS sequence"/>
</dbReference>
<name>A0AA42FLM8_9GAMM</name>
<gene>
    <name evidence="2" type="ORF">P7V44_11520</name>
    <name evidence="3" type="ORF">Q5E86_12230</name>
</gene>
<dbReference type="GO" id="GO:0008080">
    <property type="term" value="F:N-acetyltransferase activity"/>
    <property type="evidence" value="ECO:0007669"/>
    <property type="project" value="TreeGrafter"/>
</dbReference>
<dbReference type="CDD" id="cd04301">
    <property type="entry name" value="NAT_SF"/>
    <property type="match status" value="1"/>
</dbReference>
<reference evidence="2" key="1">
    <citation type="submission" date="2023-03" db="EMBL/GenBank/DDBJ databases">
        <title>a new species belonging to Providencia genus.</title>
        <authorList>
            <person name="Yang W."/>
            <person name="Hu F."/>
            <person name="Shen S."/>
            <person name="Ding L."/>
            <person name="Yin D."/>
        </authorList>
    </citation>
    <scope>NUCLEOTIDE SEQUENCE</scope>
    <source>
        <strain evidence="2">CRE-3FA-0001</strain>
    </source>
</reference>
<dbReference type="PANTHER" id="PTHR13355">
    <property type="entry name" value="GLUCOSAMINE 6-PHOSPHATE N-ACETYLTRANSFERASE"/>
    <property type="match status" value="1"/>
</dbReference>
<sequence>MQIKYSLGHAIPKLVEDAFDLRQQVFTHEQGFPADIDVDEYDDTALHVVLYLNQHPAAVLRCILFEETGLVKVGRVAVQKQHRGKGLGRELMKFVEHYAQQHHFKKIGLSAQHTAIEFYHSLKYQTEGEMYDEDGMDHIYMTRSLEQ</sequence>